<dbReference type="Pfam" id="PF02518">
    <property type="entry name" value="HATPase_c"/>
    <property type="match status" value="1"/>
</dbReference>
<dbReference type="SUPFAM" id="SSF55874">
    <property type="entry name" value="ATPase domain of HSP90 chaperone/DNA topoisomerase II/histidine kinase"/>
    <property type="match status" value="1"/>
</dbReference>
<evidence type="ECO:0000256" key="4">
    <source>
        <dbReference type="ARBA" id="ARBA00022777"/>
    </source>
</evidence>
<dbReference type="PROSITE" id="PS50885">
    <property type="entry name" value="HAMP"/>
    <property type="match status" value="1"/>
</dbReference>
<dbReference type="GO" id="GO:0000155">
    <property type="term" value="F:phosphorelay sensor kinase activity"/>
    <property type="evidence" value="ECO:0007669"/>
    <property type="project" value="InterPro"/>
</dbReference>
<comment type="subcellular location">
    <subcellularLocation>
        <location evidence="1">Membrane</location>
    </subcellularLocation>
</comment>
<dbReference type="OrthoDB" id="9809348at2"/>
<dbReference type="EMBL" id="CP015405">
    <property type="protein sequence ID" value="ANU78268.1"/>
    <property type="molecule type" value="Genomic_DNA"/>
</dbReference>
<dbReference type="PANTHER" id="PTHR34220">
    <property type="entry name" value="SENSOR HISTIDINE KINASE YPDA"/>
    <property type="match status" value="1"/>
</dbReference>
<keyword evidence="3" id="KW-0808">Transferase</keyword>
<evidence type="ECO:0000259" key="7">
    <source>
        <dbReference type="PROSITE" id="PS50885"/>
    </source>
</evidence>
<evidence type="ECO:0000256" key="5">
    <source>
        <dbReference type="SAM" id="Coils"/>
    </source>
</evidence>
<keyword evidence="5" id="KW-0175">Coiled coil</keyword>
<keyword evidence="2" id="KW-0597">Phosphoprotein</keyword>
<evidence type="ECO:0000313" key="9">
    <source>
        <dbReference type="Proteomes" id="UP000092574"/>
    </source>
</evidence>
<keyword evidence="6" id="KW-0812">Transmembrane</keyword>
<keyword evidence="6" id="KW-1133">Transmembrane helix</keyword>
<gene>
    <name evidence="8" type="ORF">A4V09_22470</name>
</gene>
<feature type="transmembrane region" description="Helical" evidence="6">
    <location>
        <begin position="291"/>
        <end position="310"/>
    </location>
</feature>
<dbReference type="InterPro" id="IPR003660">
    <property type="entry name" value="HAMP_dom"/>
</dbReference>
<feature type="coiled-coil region" evidence="5">
    <location>
        <begin position="349"/>
        <end position="391"/>
    </location>
</feature>
<evidence type="ECO:0000256" key="6">
    <source>
        <dbReference type="SAM" id="Phobius"/>
    </source>
</evidence>
<feature type="transmembrane region" description="Helical" evidence="6">
    <location>
        <begin position="12"/>
        <end position="36"/>
    </location>
</feature>
<organism evidence="8 9">
    <name type="scientific">Blautia pseudococcoides</name>
    <dbReference type="NCBI Taxonomy" id="1796616"/>
    <lineage>
        <taxon>Bacteria</taxon>
        <taxon>Bacillati</taxon>
        <taxon>Bacillota</taxon>
        <taxon>Clostridia</taxon>
        <taxon>Lachnospirales</taxon>
        <taxon>Lachnospiraceae</taxon>
        <taxon>Blautia</taxon>
    </lineage>
</organism>
<dbReference type="InterPro" id="IPR010559">
    <property type="entry name" value="Sig_transdc_His_kin_internal"/>
</dbReference>
<reference evidence="8" key="1">
    <citation type="submission" date="2017-04" db="EMBL/GenBank/DDBJ databases">
        <title>Complete Genome Sequences of Twelve Strains of a Stable Defined Moderately Diverse Mouse Microbiota 2 (sDMDMm2).</title>
        <authorList>
            <person name="Uchimura Y."/>
            <person name="Wyss M."/>
            <person name="Brugiroux S."/>
            <person name="Limenitakis J.P."/>
            <person name="Stecher B."/>
            <person name="McCoy K.D."/>
            <person name="Macpherson A.J."/>
        </authorList>
    </citation>
    <scope>NUCLEOTIDE SEQUENCE</scope>
    <source>
        <strain evidence="8">YL58</strain>
    </source>
</reference>
<accession>A0A1C7IGS5</accession>
<dbReference type="KEGG" id="byl:A4V09_22470"/>
<evidence type="ECO:0000256" key="3">
    <source>
        <dbReference type="ARBA" id="ARBA00022679"/>
    </source>
</evidence>
<dbReference type="PANTHER" id="PTHR34220:SF7">
    <property type="entry name" value="SENSOR HISTIDINE KINASE YPDA"/>
    <property type="match status" value="1"/>
</dbReference>
<name>A0A1C7IGS5_9FIRM</name>
<dbReference type="RefSeq" id="WP_065544352.1">
    <property type="nucleotide sequence ID" value="NZ_CP015405.2"/>
</dbReference>
<dbReference type="AlphaFoldDB" id="A0A1C7IGS5"/>
<dbReference type="GO" id="GO:0016020">
    <property type="term" value="C:membrane"/>
    <property type="evidence" value="ECO:0007669"/>
    <property type="project" value="UniProtKB-SubCell"/>
</dbReference>
<proteinExistence type="predicted"/>
<dbReference type="InterPro" id="IPR036890">
    <property type="entry name" value="HATPase_C_sf"/>
</dbReference>
<protein>
    <submittedName>
        <fullName evidence="8">Sensor histidine kinase</fullName>
    </submittedName>
</protein>
<evidence type="ECO:0000313" key="8">
    <source>
        <dbReference type="EMBL" id="ANU78268.1"/>
    </source>
</evidence>
<feature type="domain" description="HAMP" evidence="7">
    <location>
        <begin position="312"/>
        <end position="364"/>
    </location>
</feature>
<dbReference type="InterPro" id="IPR050640">
    <property type="entry name" value="Bact_2-comp_sensor_kinase"/>
</dbReference>
<dbReference type="InterPro" id="IPR003594">
    <property type="entry name" value="HATPase_dom"/>
</dbReference>
<dbReference type="Pfam" id="PF06580">
    <property type="entry name" value="His_kinase"/>
    <property type="match status" value="1"/>
</dbReference>
<evidence type="ECO:0000256" key="2">
    <source>
        <dbReference type="ARBA" id="ARBA00022553"/>
    </source>
</evidence>
<dbReference type="SMART" id="SM00387">
    <property type="entry name" value="HATPase_c"/>
    <property type="match status" value="1"/>
</dbReference>
<sequence length="593" mass="68415">MPIQKKFHKISWTRRMIIALIVATVMPAVIISSIIFNVAAKNLEKQAYELTDYKITQRVRFLELDLRQVFDLIYQTVVDPAVAGAMDSLNRGREPVESKTTLRSKFISYGQMLEAVQSMTYIDDQGENYYTYEKFNSVYDNNMWSDKERRLGLCSQTKESESAVFLPTIQEELAGGRQIDLFYIAIPVQDYVADSNVGVLVMGIGMEFFQNLDTGDEEESQWNDMVEVIDPQGRIIYSQEKDRIGKISEGTDKSDKSQLIKENQIEKSNWTLRSYVNLKEIKQNLYGFRQVTILIGIIFIVPFVAVVWALSKYFTRNLSMLSMNLKKIGEGQVGMQLDATIEDEFYPVIQQFNQMSKSIERLIKRLKRERAQTEEAVTRQKQAELRALESQINPHFLYNTLDSINWRAIENEEYEISEMISCLADLLRYSITDIDGMVQVREEKQWLNKYLFLQQKRFSDKFTFIIRIPEEAEDILIHKMLLQPIIENCVVHGINEMKKDGKITVEASMEEGNRLRFVIKDNGKGIGEKTLARLNRKDNRGDIGTDNVRARLESYYGGEAFIRYYSSETSGTVVTVEIPYGEEVYAKSSDCGG</sequence>
<dbReference type="Proteomes" id="UP000092574">
    <property type="component" value="Chromosome"/>
</dbReference>
<evidence type="ECO:0000256" key="1">
    <source>
        <dbReference type="ARBA" id="ARBA00004370"/>
    </source>
</evidence>
<dbReference type="STRING" id="1796616.A4V09_22470"/>
<dbReference type="Gene3D" id="6.10.340.10">
    <property type="match status" value="1"/>
</dbReference>
<keyword evidence="9" id="KW-1185">Reference proteome</keyword>
<keyword evidence="6" id="KW-0472">Membrane</keyword>
<keyword evidence="4 8" id="KW-0418">Kinase</keyword>
<dbReference type="Gene3D" id="3.30.565.10">
    <property type="entry name" value="Histidine kinase-like ATPase, C-terminal domain"/>
    <property type="match status" value="1"/>
</dbReference>